<evidence type="ECO:0000313" key="2">
    <source>
        <dbReference type="Proteomes" id="UP000027120"/>
    </source>
</evidence>
<dbReference type="Proteomes" id="UP000027120">
    <property type="component" value="Unassembled WGS sequence"/>
</dbReference>
<gene>
    <name evidence="1" type="ORF">CISIN_1g0410781mg</name>
</gene>
<sequence length="53" mass="6590">DLSFTKLRVWVWTRRFRKPSLFLCLDRVCKAMDAYKRWVRRNRDYVHSLESLA</sequence>
<dbReference type="AlphaFoldDB" id="A0A067DWH8"/>
<accession>A0A067DWH8</accession>
<feature type="non-terminal residue" evidence="1">
    <location>
        <position position="53"/>
    </location>
</feature>
<protein>
    <submittedName>
        <fullName evidence="1">Uncharacterized protein</fullName>
    </submittedName>
</protein>
<organism evidence="1 2">
    <name type="scientific">Citrus sinensis</name>
    <name type="common">Sweet orange</name>
    <name type="synonym">Citrus aurantium var. sinensis</name>
    <dbReference type="NCBI Taxonomy" id="2711"/>
    <lineage>
        <taxon>Eukaryota</taxon>
        <taxon>Viridiplantae</taxon>
        <taxon>Streptophyta</taxon>
        <taxon>Embryophyta</taxon>
        <taxon>Tracheophyta</taxon>
        <taxon>Spermatophyta</taxon>
        <taxon>Magnoliopsida</taxon>
        <taxon>eudicotyledons</taxon>
        <taxon>Gunneridae</taxon>
        <taxon>Pentapetalae</taxon>
        <taxon>rosids</taxon>
        <taxon>malvids</taxon>
        <taxon>Sapindales</taxon>
        <taxon>Rutaceae</taxon>
        <taxon>Aurantioideae</taxon>
        <taxon>Citrus</taxon>
    </lineage>
</organism>
<dbReference type="EMBL" id="KK785379">
    <property type="protein sequence ID" value="KDO43377.1"/>
    <property type="molecule type" value="Genomic_DNA"/>
</dbReference>
<proteinExistence type="predicted"/>
<feature type="non-terminal residue" evidence="1">
    <location>
        <position position="1"/>
    </location>
</feature>
<name>A0A067DWH8_CITSI</name>
<keyword evidence="2" id="KW-1185">Reference proteome</keyword>
<reference evidence="1 2" key="1">
    <citation type="submission" date="2014-04" db="EMBL/GenBank/DDBJ databases">
        <authorList>
            <consortium name="International Citrus Genome Consortium"/>
            <person name="Gmitter F."/>
            <person name="Chen C."/>
            <person name="Farmerie W."/>
            <person name="Harkins T."/>
            <person name="Desany B."/>
            <person name="Mohiuddin M."/>
            <person name="Kodira C."/>
            <person name="Borodovsky M."/>
            <person name="Lomsadze A."/>
            <person name="Burns P."/>
            <person name="Jenkins J."/>
            <person name="Prochnik S."/>
            <person name="Shu S."/>
            <person name="Chapman J."/>
            <person name="Pitluck S."/>
            <person name="Schmutz J."/>
            <person name="Rokhsar D."/>
        </authorList>
    </citation>
    <scope>NUCLEOTIDE SEQUENCE</scope>
</reference>
<evidence type="ECO:0000313" key="1">
    <source>
        <dbReference type="EMBL" id="KDO43377.1"/>
    </source>
</evidence>